<evidence type="ECO:0000256" key="1">
    <source>
        <dbReference type="ARBA" id="ARBA00004127"/>
    </source>
</evidence>
<feature type="transmembrane region" description="Helical" evidence="5">
    <location>
        <begin position="23"/>
        <end position="45"/>
    </location>
</feature>
<dbReference type="AlphaFoldDB" id="A0A9P7GAW8"/>
<evidence type="ECO:0000256" key="5">
    <source>
        <dbReference type="SAM" id="Phobius"/>
    </source>
</evidence>
<dbReference type="OrthoDB" id="1898221at2759"/>
<evidence type="ECO:0000313" key="6">
    <source>
        <dbReference type="EMBL" id="KAG5646688.1"/>
    </source>
</evidence>
<accession>A0A9P7GAW8</accession>
<dbReference type="Proteomes" id="UP000775547">
    <property type="component" value="Unassembled WGS sequence"/>
</dbReference>
<organism evidence="6 7">
    <name type="scientific">Asterophora parasitica</name>
    <dbReference type="NCBI Taxonomy" id="117018"/>
    <lineage>
        <taxon>Eukaryota</taxon>
        <taxon>Fungi</taxon>
        <taxon>Dikarya</taxon>
        <taxon>Basidiomycota</taxon>
        <taxon>Agaricomycotina</taxon>
        <taxon>Agaricomycetes</taxon>
        <taxon>Agaricomycetidae</taxon>
        <taxon>Agaricales</taxon>
        <taxon>Tricholomatineae</taxon>
        <taxon>Lyophyllaceae</taxon>
        <taxon>Asterophora</taxon>
    </lineage>
</organism>
<name>A0A9P7GAW8_9AGAR</name>
<dbReference type="EMBL" id="JABCKV010000018">
    <property type="protein sequence ID" value="KAG5646688.1"/>
    <property type="molecule type" value="Genomic_DNA"/>
</dbReference>
<dbReference type="InterPro" id="IPR006838">
    <property type="entry name" value="ADTRP_AIG1"/>
</dbReference>
<dbReference type="Pfam" id="PF04750">
    <property type="entry name" value="Far-17a_AIG1"/>
    <property type="match status" value="1"/>
</dbReference>
<keyword evidence="3 5" id="KW-1133">Transmembrane helix</keyword>
<evidence type="ECO:0000256" key="4">
    <source>
        <dbReference type="ARBA" id="ARBA00023136"/>
    </source>
</evidence>
<reference evidence="6" key="1">
    <citation type="submission" date="2020-07" db="EMBL/GenBank/DDBJ databases">
        <authorList>
            <person name="Nieuwenhuis M."/>
            <person name="Van De Peppel L.J.J."/>
        </authorList>
    </citation>
    <scope>NUCLEOTIDE SEQUENCE</scope>
    <source>
        <strain evidence="6">AP01</strain>
        <tissue evidence="6">Mycelium</tissue>
    </source>
</reference>
<dbReference type="GO" id="GO:0012505">
    <property type="term" value="C:endomembrane system"/>
    <property type="evidence" value="ECO:0007669"/>
    <property type="project" value="UniProtKB-SubCell"/>
</dbReference>
<reference evidence="6" key="2">
    <citation type="submission" date="2021-10" db="EMBL/GenBank/DDBJ databases">
        <title>Phylogenomics reveals ancestral predisposition of the termite-cultivated fungus Termitomyces towards a domesticated lifestyle.</title>
        <authorList>
            <person name="Auxier B."/>
            <person name="Grum-Grzhimaylo A."/>
            <person name="Cardenas M.E."/>
            <person name="Lodge J.D."/>
            <person name="Laessoe T."/>
            <person name="Pedersen O."/>
            <person name="Smith M.E."/>
            <person name="Kuyper T.W."/>
            <person name="Franco-Molano E.A."/>
            <person name="Baroni T.J."/>
            <person name="Aanen D.K."/>
        </authorList>
    </citation>
    <scope>NUCLEOTIDE SEQUENCE</scope>
    <source>
        <strain evidence="6">AP01</strain>
        <tissue evidence="6">Mycelium</tissue>
    </source>
</reference>
<comment type="caution">
    <text evidence="6">The sequence shown here is derived from an EMBL/GenBank/DDBJ whole genome shotgun (WGS) entry which is preliminary data.</text>
</comment>
<comment type="subcellular location">
    <subcellularLocation>
        <location evidence="1">Endomembrane system</location>
        <topology evidence="1">Multi-pass membrane protein</topology>
    </subcellularLocation>
</comment>
<protein>
    <submittedName>
        <fullName evidence="6">Uncharacterized protein</fullName>
    </submittedName>
</protein>
<evidence type="ECO:0000313" key="7">
    <source>
        <dbReference type="Proteomes" id="UP000775547"/>
    </source>
</evidence>
<keyword evidence="4 5" id="KW-0472">Membrane</keyword>
<feature type="transmembrane region" description="Helical" evidence="5">
    <location>
        <begin position="57"/>
        <end position="77"/>
    </location>
</feature>
<dbReference type="GO" id="GO:0016020">
    <property type="term" value="C:membrane"/>
    <property type="evidence" value="ECO:0007669"/>
    <property type="project" value="InterPro"/>
</dbReference>
<evidence type="ECO:0000256" key="2">
    <source>
        <dbReference type="ARBA" id="ARBA00022692"/>
    </source>
</evidence>
<evidence type="ECO:0000256" key="3">
    <source>
        <dbReference type="ARBA" id="ARBA00022989"/>
    </source>
</evidence>
<keyword evidence="7" id="KW-1185">Reference proteome</keyword>
<gene>
    <name evidence="6" type="ORF">DXG03_002678</name>
</gene>
<keyword evidence="2 5" id="KW-0812">Transmembrane</keyword>
<proteinExistence type="predicted"/>
<sequence>MSEHVVSNRSDTGRVARFPTGQVILHASAASVMAFGFLSLSSLGIHEWIQTQHGGHFQFLTIQGLAIAWLTMVAGLLSNLFPSSPGKSWAGWSYMPFPTANRGPSL</sequence>